<reference evidence="2" key="3">
    <citation type="submission" date="2025-09" db="UniProtKB">
        <authorList>
            <consortium name="Ensembl"/>
        </authorList>
    </citation>
    <scope>IDENTIFICATION</scope>
</reference>
<feature type="region of interest" description="Disordered" evidence="1">
    <location>
        <begin position="271"/>
        <end position="367"/>
    </location>
</feature>
<feature type="region of interest" description="Disordered" evidence="1">
    <location>
        <begin position="187"/>
        <end position="251"/>
    </location>
</feature>
<evidence type="ECO:0000313" key="3">
    <source>
        <dbReference type="Proteomes" id="UP000016666"/>
    </source>
</evidence>
<feature type="region of interest" description="Disordered" evidence="1">
    <location>
        <begin position="44"/>
        <end position="68"/>
    </location>
</feature>
<reference evidence="2" key="2">
    <citation type="submission" date="2025-08" db="UniProtKB">
        <authorList>
            <consortium name="Ensembl"/>
        </authorList>
    </citation>
    <scope>IDENTIFICATION</scope>
</reference>
<accession>A0A493TN31</accession>
<feature type="compositionally biased region" description="Pro residues" evidence="1">
    <location>
        <begin position="313"/>
        <end position="330"/>
    </location>
</feature>
<dbReference type="Proteomes" id="UP000016666">
    <property type="component" value="Unassembled WGS sequence"/>
</dbReference>
<gene>
    <name evidence="2" type="primary">SLC6A9</name>
</gene>
<feature type="compositionally biased region" description="Low complexity" evidence="1">
    <location>
        <begin position="271"/>
        <end position="303"/>
    </location>
</feature>
<proteinExistence type="predicted"/>
<sequence>MTCRLFLLCSRAPARAIHRGRCGAGGLPALPPLSLALRVHERRRARGAGQAGQERQTRQLGQPDRVRADQRGLRRGAGQRLALPIPLLPQWGRCLHVPLLHHAGVLRHPPLLHGALLRAVRQPGLPWRLEGQPHVQRRGLRDDGGVHVHRDLLQRGDLYCLLLLLCVHDARAALDVLQQRLEHARLRGGAGREPLQPRRRQPHPPPQRHPEAHQPQQGVLEVLGRGTGRYGGRRWRGPADACRPAGAGGTCSTSRMTLGTWARCACPCWAASASPGSSSSSASSRASSPRGRYPRAPAPGRAPFLGDLAIAPPHVPVSPPPCPVSSPTEPPPRRWCTSRPPSPTWCSPSSSCAASRWRGPSPASCTT</sequence>
<dbReference type="AlphaFoldDB" id="A0A493TN31"/>
<reference evidence="3" key="1">
    <citation type="submission" date="2017-10" db="EMBL/GenBank/DDBJ databases">
        <title>A new Pekin duck reference genome.</title>
        <authorList>
            <person name="Hou Z.-C."/>
            <person name="Zhou Z.-K."/>
            <person name="Zhu F."/>
            <person name="Hou S.-S."/>
        </authorList>
    </citation>
    <scope>NUCLEOTIDE SEQUENCE [LARGE SCALE GENOMIC DNA]</scope>
</reference>
<keyword evidence="3" id="KW-1185">Reference proteome</keyword>
<organism evidence="2 3">
    <name type="scientific">Anas platyrhynchos platyrhynchos</name>
    <name type="common">Northern mallard</name>
    <dbReference type="NCBI Taxonomy" id="8840"/>
    <lineage>
        <taxon>Eukaryota</taxon>
        <taxon>Metazoa</taxon>
        <taxon>Chordata</taxon>
        <taxon>Craniata</taxon>
        <taxon>Vertebrata</taxon>
        <taxon>Euteleostomi</taxon>
        <taxon>Archelosauria</taxon>
        <taxon>Archosauria</taxon>
        <taxon>Dinosauria</taxon>
        <taxon>Saurischia</taxon>
        <taxon>Theropoda</taxon>
        <taxon>Coelurosauria</taxon>
        <taxon>Aves</taxon>
        <taxon>Neognathae</taxon>
        <taxon>Galloanserae</taxon>
        <taxon>Anseriformes</taxon>
        <taxon>Anatidae</taxon>
        <taxon>Anatinae</taxon>
        <taxon>Anas</taxon>
    </lineage>
</organism>
<dbReference type="Ensembl" id="ENSAPLT00000035491.1">
    <property type="protein sequence ID" value="ENSAPLP00000027238.1"/>
    <property type="gene ID" value="ENSAPLG00000030350.1"/>
</dbReference>
<evidence type="ECO:0000313" key="2">
    <source>
        <dbReference type="Ensembl" id="ENSAPLP00000027238.1"/>
    </source>
</evidence>
<name>A0A493TN31_ANAPP</name>
<feature type="compositionally biased region" description="Low complexity" evidence="1">
    <location>
        <begin position="344"/>
        <end position="357"/>
    </location>
</feature>
<dbReference type="GeneTree" id="ENSGT00940000157263"/>
<evidence type="ECO:0000256" key="1">
    <source>
        <dbReference type="SAM" id="MobiDB-lite"/>
    </source>
</evidence>
<protein>
    <submittedName>
        <fullName evidence="2">Solute carrier family 6 member 9</fullName>
    </submittedName>
</protein>